<evidence type="ECO:0008006" key="4">
    <source>
        <dbReference type="Google" id="ProtNLM"/>
    </source>
</evidence>
<dbReference type="GeneID" id="93292095"/>
<evidence type="ECO:0000256" key="1">
    <source>
        <dbReference type="SAM" id="MobiDB-lite"/>
    </source>
</evidence>
<evidence type="ECO:0000313" key="2">
    <source>
        <dbReference type="EMBL" id="STO21259.1"/>
    </source>
</evidence>
<gene>
    <name evidence="2" type="ORF">NCTC11370_01324</name>
</gene>
<protein>
    <recommendedName>
        <fullName evidence="4">Methyltransferase domain</fullName>
    </recommendedName>
</protein>
<sequence length="399" mass="45332">MLNNLNYFNDVKESNNENEQKDSQTPPQHAHQILKPNLINALLKSKTQIKEVRTAFLYAFADIEPKAVFDLLRTLQEYPLNTPDETCAAVIHQWYLTAGMQSKQGFAMSDKEYQMNKAARIARIITAGLSPIPRESLKGKALLDVGAGDCAMTYLVSEELKMEGNAIDIQTGIDWGGENSSDKKTKNDYMSQINHHYTYDGRDLLGAVNGKKFSVVMYNHSLHHFPSVQAQFESLKQASQILEPGGILFLSEHANCFDDDIFDLSHILLNLRYSIDKNQIPTPKDAITAVLKFKSEYQSHYFSKNIIDAMMSRLGLTLVKEEIRSAKDVAKATFFCFVKKGTENALAYSPYFFDMNNADRLKHTAENPKREELPRSRSAPDLLMDSDLRDDLMRSTFYR</sequence>
<feature type="compositionally biased region" description="Basic and acidic residues" evidence="1">
    <location>
        <begin position="10"/>
        <end position="22"/>
    </location>
</feature>
<keyword evidence="3" id="KW-1185">Reference proteome</keyword>
<dbReference type="Proteomes" id="UP000254554">
    <property type="component" value="Unassembled WGS sequence"/>
</dbReference>
<feature type="region of interest" description="Disordered" evidence="1">
    <location>
        <begin position="1"/>
        <end position="30"/>
    </location>
</feature>
<organism evidence="2 3">
    <name type="scientific">Fluoribacter dumoffii</name>
    <dbReference type="NCBI Taxonomy" id="463"/>
    <lineage>
        <taxon>Bacteria</taxon>
        <taxon>Pseudomonadati</taxon>
        <taxon>Pseudomonadota</taxon>
        <taxon>Gammaproteobacteria</taxon>
        <taxon>Legionellales</taxon>
        <taxon>Legionellaceae</taxon>
        <taxon>Fluoribacter</taxon>
    </lineage>
</organism>
<dbReference type="OrthoDB" id="5651349at2"/>
<dbReference type="CDD" id="cd02440">
    <property type="entry name" value="AdoMet_MTases"/>
    <property type="match status" value="1"/>
</dbReference>
<dbReference type="EMBL" id="UGGT01000001">
    <property type="protein sequence ID" value="STO21259.1"/>
    <property type="molecule type" value="Genomic_DNA"/>
</dbReference>
<proteinExistence type="predicted"/>
<dbReference type="InterPro" id="IPR029063">
    <property type="entry name" value="SAM-dependent_MTases_sf"/>
</dbReference>
<dbReference type="STRING" id="1094715.GCA_000236165_01099"/>
<dbReference type="SUPFAM" id="SSF53335">
    <property type="entry name" value="S-adenosyl-L-methionine-dependent methyltransferases"/>
    <property type="match status" value="1"/>
</dbReference>
<dbReference type="Gene3D" id="3.40.50.150">
    <property type="entry name" value="Vaccinia Virus protein VP39"/>
    <property type="match status" value="1"/>
</dbReference>
<evidence type="ECO:0000313" key="3">
    <source>
        <dbReference type="Proteomes" id="UP000254554"/>
    </source>
</evidence>
<dbReference type="Pfam" id="PF13489">
    <property type="entry name" value="Methyltransf_23"/>
    <property type="match status" value="1"/>
</dbReference>
<name>A0A377G9F0_9GAMM</name>
<accession>A0A377G9F0</accession>
<reference evidence="2 3" key="1">
    <citation type="submission" date="2018-06" db="EMBL/GenBank/DDBJ databases">
        <authorList>
            <consortium name="Pathogen Informatics"/>
            <person name="Doyle S."/>
        </authorList>
    </citation>
    <scope>NUCLEOTIDE SEQUENCE [LARGE SCALE GENOMIC DNA]</scope>
    <source>
        <strain evidence="2 3">NCTC11370</strain>
    </source>
</reference>
<dbReference type="RefSeq" id="WP_019349743.1">
    <property type="nucleotide sequence ID" value="NZ_JAPHOS010000001.1"/>
</dbReference>
<dbReference type="AlphaFoldDB" id="A0A377G9F0"/>